<dbReference type="Proteomes" id="UP001597068">
    <property type="component" value="Unassembled WGS sequence"/>
</dbReference>
<sequence length="79" mass="8901">MTRSTAEPTPVTISYPGGEPTDVFATALDCLIRETRMPSDVEFRVQEGTRARDAAQWPGWDAEWTYTESAGLRLVLRIR</sequence>
<gene>
    <name evidence="1" type="ORF">ACFQ04_20160</name>
</gene>
<organism evidence="1 2">
    <name type="scientific">Williamsia deligens</name>
    <dbReference type="NCBI Taxonomy" id="321325"/>
    <lineage>
        <taxon>Bacteria</taxon>
        <taxon>Bacillati</taxon>
        <taxon>Actinomycetota</taxon>
        <taxon>Actinomycetes</taxon>
        <taxon>Mycobacteriales</taxon>
        <taxon>Nocardiaceae</taxon>
        <taxon>Williamsia</taxon>
    </lineage>
</organism>
<name>A0ABW3GD72_9NOCA</name>
<reference evidence="2" key="1">
    <citation type="journal article" date="2019" name="Int. J. Syst. Evol. Microbiol.">
        <title>The Global Catalogue of Microorganisms (GCM) 10K type strain sequencing project: providing services to taxonomists for standard genome sequencing and annotation.</title>
        <authorList>
            <consortium name="The Broad Institute Genomics Platform"/>
            <consortium name="The Broad Institute Genome Sequencing Center for Infectious Disease"/>
            <person name="Wu L."/>
            <person name="Ma J."/>
        </authorList>
    </citation>
    <scope>NUCLEOTIDE SEQUENCE [LARGE SCALE GENOMIC DNA]</scope>
    <source>
        <strain evidence="2">CCUG 50873</strain>
    </source>
</reference>
<comment type="caution">
    <text evidence="1">The sequence shown here is derived from an EMBL/GenBank/DDBJ whole genome shotgun (WGS) entry which is preliminary data.</text>
</comment>
<dbReference type="RefSeq" id="WP_253648493.1">
    <property type="nucleotide sequence ID" value="NZ_BAAAMO010000004.1"/>
</dbReference>
<evidence type="ECO:0000313" key="2">
    <source>
        <dbReference type="Proteomes" id="UP001597068"/>
    </source>
</evidence>
<protein>
    <submittedName>
        <fullName evidence="1">Uncharacterized protein</fullName>
    </submittedName>
</protein>
<evidence type="ECO:0000313" key="1">
    <source>
        <dbReference type="EMBL" id="MFD0928058.1"/>
    </source>
</evidence>
<proteinExistence type="predicted"/>
<dbReference type="EMBL" id="JBHTIL010000006">
    <property type="protein sequence ID" value="MFD0928058.1"/>
    <property type="molecule type" value="Genomic_DNA"/>
</dbReference>
<keyword evidence="2" id="KW-1185">Reference proteome</keyword>
<accession>A0ABW3GD72</accession>